<feature type="transmembrane region" description="Helical" evidence="1">
    <location>
        <begin position="6"/>
        <end position="27"/>
    </location>
</feature>
<keyword evidence="1" id="KW-0812">Transmembrane</keyword>
<keyword evidence="4" id="KW-1185">Reference proteome</keyword>
<sequence length="310" mass="34519">MPSIVQLYAFLGTILNWALFGVLLVYRDIYFSAFPQDKRWWKGMVVAIVFLETVETFANARDMIHIFGAGFGNMDVLDDVGWAWFSVPVMGCIIAFLCQTFFGWRIYIISQNLVVFGLIMLVSTVQLVAGIWTGVNICIAKKFSLLQSHNLIPTATWLAATSCADLLIVASTVFYLLKSREPEFGSKRTNSIISRVITLTAETGILCALFALVDLYLFVNFKETNYHLAVCIELSKIYSNSILLIFNSRAHIGHAPFSQSTEVTISSSIFRTRGSTVPQGIELKGSRLSQSDTFVGKSDSFVGKDDLPRV</sequence>
<dbReference type="InterPro" id="IPR045339">
    <property type="entry name" value="DUF6534"/>
</dbReference>
<feature type="transmembrane region" description="Helical" evidence="1">
    <location>
        <begin position="114"/>
        <end position="135"/>
    </location>
</feature>
<evidence type="ECO:0000313" key="4">
    <source>
        <dbReference type="Proteomes" id="UP001218188"/>
    </source>
</evidence>
<comment type="caution">
    <text evidence="3">The sequence shown here is derived from an EMBL/GenBank/DDBJ whole genome shotgun (WGS) entry which is preliminary data.</text>
</comment>
<evidence type="ECO:0000313" key="3">
    <source>
        <dbReference type="EMBL" id="KAJ7042044.1"/>
    </source>
</evidence>
<feature type="transmembrane region" description="Helical" evidence="1">
    <location>
        <begin position="80"/>
        <end position="102"/>
    </location>
</feature>
<gene>
    <name evidence="3" type="ORF">C8F04DRAFT_1078113</name>
</gene>
<feature type="transmembrane region" description="Helical" evidence="1">
    <location>
        <begin position="39"/>
        <end position="60"/>
    </location>
</feature>
<evidence type="ECO:0000259" key="2">
    <source>
        <dbReference type="Pfam" id="PF20152"/>
    </source>
</evidence>
<keyword evidence="1" id="KW-1133">Transmembrane helix</keyword>
<feature type="domain" description="DUF6534" evidence="2">
    <location>
        <begin position="162"/>
        <end position="251"/>
    </location>
</feature>
<dbReference type="Pfam" id="PF20152">
    <property type="entry name" value="DUF6534"/>
    <property type="match status" value="1"/>
</dbReference>
<feature type="transmembrane region" description="Helical" evidence="1">
    <location>
        <begin position="197"/>
        <end position="219"/>
    </location>
</feature>
<dbReference type="PANTHER" id="PTHR40465:SF1">
    <property type="entry name" value="DUF6534 DOMAIN-CONTAINING PROTEIN"/>
    <property type="match status" value="1"/>
</dbReference>
<evidence type="ECO:0000256" key="1">
    <source>
        <dbReference type="SAM" id="Phobius"/>
    </source>
</evidence>
<protein>
    <recommendedName>
        <fullName evidence="2">DUF6534 domain-containing protein</fullName>
    </recommendedName>
</protein>
<reference evidence="3" key="1">
    <citation type="submission" date="2023-03" db="EMBL/GenBank/DDBJ databases">
        <title>Massive genome expansion in bonnet fungi (Mycena s.s.) driven by repeated elements and novel gene families across ecological guilds.</title>
        <authorList>
            <consortium name="Lawrence Berkeley National Laboratory"/>
            <person name="Harder C.B."/>
            <person name="Miyauchi S."/>
            <person name="Viragh M."/>
            <person name="Kuo A."/>
            <person name="Thoen E."/>
            <person name="Andreopoulos B."/>
            <person name="Lu D."/>
            <person name="Skrede I."/>
            <person name="Drula E."/>
            <person name="Henrissat B."/>
            <person name="Morin E."/>
            <person name="Kohler A."/>
            <person name="Barry K."/>
            <person name="LaButti K."/>
            <person name="Morin E."/>
            <person name="Salamov A."/>
            <person name="Lipzen A."/>
            <person name="Mereny Z."/>
            <person name="Hegedus B."/>
            <person name="Baldrian P."/>
            <person name="Stursova M."/>
            <person name="Weitz H."/>
            <person name="Taylor A."/>
            <person name="Grigoriev I.V."/>
            <person name="Nagy L.G."/>
            <person name="Martin F."/>
            <person name="Kauserud H."/>
        </authorList>
    </citation>
    <scope>NUCLEOTIDE SEQUENCE</scope>
    <source>
        <strain evidence="3">CBHHK200</strain>
    </source>
</reference>
<dbReference type="AlphaFoldDB" id="A0AAD6T9L0"/>
<dbReference type="EMBL" id="JARJCM010000014">
    <property type="protein sequence ID" value="KAJ7042044.1"/>
    <property type="molecule type" value="Genomic_DNA"/>
</dbReference>
<keyword evidence="1" id="KW-0472">Membrane</keyword>
<organism evidence="3 4">
    <name type="scientific">Mycena alexandri</name>
    <dbReference type="NCBI Taxonomy" id="1745969"/>
    <lineage>
        <taxon>Eukaryota</taxon>
        <taxon>Fungi</taxon>
        <taxon>Dikarya</taxon>
        <taxon>Basidiomycota</taxon>
        <taxon>Agaricomycotina</taxon>
        <taxon>Agaricomycetes</taxon>
        <taxon>Agaricomycetidae</taxon>
        <taxon>Agaricales</taxon>
        <taxon>Marasmiineae</taxon>
        <taxon>Mycenaceae</taxon>
        <taxon>Mycena</taxon>
    </lineage>
</organism>
<dbReference type="Proteomes" id="UP001218188">
    <property type="component" value="Unassembled WGS sequence"/>
</dbReference>
<accession>A0AAD6T9L0</accession>
<dbReference type="PANTHER" id="PTHR40465">
    <property type="entry name" value="CHROMOSOME 1, WHOLE GENOME SHOTGUN SEQUENCE"/>
    <property type="match status" value="1"/>
</dbReference>
<feature type="transmembrane region" description="Helical" evidence="1">
    <location>
        <begin position="155"/>
        <end position="177"/>
    </location>
</feature>
<name>A0AAD6T9L0_9AGAR</name>
<proteinExistence type="predicted"/>